<protein>
    <submittedName>
        <fullName evidence="2">Uncharacterized protein</fullName>
    </submittedName>
</protein>
<evidence type="ECO:0000313" key="2">
    <source>
        <dbReference type="EMBL" id="AUN29192.1"/>
    </source>
</evidence>
<evidence type="ECO:0000313" key="3">
    <source>
        <dbReference type="Proteomes" id="UP000234752"/>
    </source>
</evidence>
<evidence type="ECO:0000256" key="1">
    <source>
        <dbReference type="SAM" id="MobiDB-lite"/>
    </source>
</evidence>
<accession>A0A2K9N879</accession>
<dbReference type="EMBL" id="CP025611">
    <property type="protein sequence ID" value="AUN29192.1"/>
    <property type="molecule type" value="Genomic_DNA"/>
</dbReference>
<dbReference type="RefSeq" id="WP_102110938.1">
    <property type="nucleotide sequence ID" value="NZ_BMGN01000004.1"/>
</dbReference>
<dbReference type="AlphaFoldDB" id="A0A2K9N879"/>
<feature type="region of interest" description="Disordered" evidence="1">
    <location>
        <begin position="382"/>
        <end position="409"/>
    </location>
</feature>
<organism evidence="2 3">
    <name type="scientific">Niveispirillum cyanobacteriorum</name>
    <dbReference type="NCBI Taxonomy" id="1612173"/>
    <lineage>
        <taxon>Bacteria</taxon>
        <taxon>Pseudomonadati</taxon>
        <taxon>Pseudomonadota</taxon>
        <taxon>Alphaproteobacteria</taxon>
        <taxon>Rhodospirillales</taxon>
        <taxon>Azospirillaceae</taxon>
        <taxon>Niveispirillum</taxon>
    </lineage>
</organism>
<feature type="compositionally biased region" description="Basic and acidic residues" evidence="1">
    <location>
        <begin position="151"/>
        <end position="247"/>
    </location>
</feature>
<proteinExistence type="predicted"/>
<reference evidence="2 3" key="1">
    <citation type="submission" date="2017-12" db="EMBL/GenBank/DDBJ databases">
        <title>Genomes of bacteria within cyanobacterial aggregates.</title>
        <authorList>
            <person name="Cai H."/>
        </authorList>
    </citation>
    <scope>NUCLEOTIDE SEQUENCE [LARGE SCALE GENOMIC DNA]</scope>
    <source>
        <strain evidence="2 3">TH16</strain>
    </source>
</reference>
<sequence>MNAENEGDADSPKRRGRIPQSAWPRILERYKAGATLSAIAREFDCTPSAISYIVRKAEASGLTGDGEEGTVEAAPAPAQPVAAAPAPVAEIAAPVAAEPAPRARRAPRAVAPVIAEEVTQAAAPAPVVEATPAPVAAPVEASVAAEATVEPNRESPFHHDSGRAGEAGPRRFEGRDNRPPRDAREGRPERGERIDRPERGERFPQEAREGRPDRGEFRGEPRQDRGDRLQDRGDRGQDRNQNGDRRQGHVPRFPQGGQPGPQRERFGGERLGRDRLEARPPRDFDRPQGGEGRVERAPVDMAPSEGPMDVVYPYRQQQRNPARLEAAETPTTPADERMDAAAKACAEAYKAWKGQTGGGVQGLTDALHELRKVIARMEIEISASRKEELRPIPFPSYRTNLPPPQQSRG</sequence>
<feature type="region of interest" description="Disordered" evidence="1">
    <location>
        <begin position="1"/>
        <end position="21"/>
    </location>
</feature>
<gene>
    <name evidence="2" type="ORF">C0V82_02210</name>
</gene>
<feature type="region of interest" description="Disordered" evidence="1">
    <location>
        <begin position="147"/>
        <end position="339"/>
    </location>
</feature>
<dbReference type="Proteomes" id="UP000234752">
    <property type="component" value="Chromosome eg_1"/>
</dbReference>
<keyword evidence="3" id="KW-1185">Reference proteome</keyword>
<name>A0A2K9N879_9PROT</name>
<dbReference type="OrthoDB" id="7304150at2"/>
<dbReference type="KEGG" id="ncb:C0V82_02210"/>
<feature type="compositionally biased region" description="Basic and acidic residues" evidence="1">
    <location>
        <begin position="262"/>
        <end position="298"/>
    </location>
</feature>